<dbReference type="InterPro" id="IPR012677">
    <property type="entry name" value="Nucleotide-bd_a/b_plait_sf"/>
</dbReference>
<name>A0A1T4SWG8_9HYPH</name>
<organism evidence="4 5">
    <name type="scientific">Enhydrobacter aerosaccus</name>
    <dbReference type="NCBI Taxonomy" id="225324"/>
    <lineage>
        <taxon>Bacteria</taxon>
        <taxon>Pseudomonadati</taxon>
        <taxon>Pseudomonadota</taxon>
        <taxon>Alphaproteobacteria</taxon>
        <taxon>Hyphomicrobiales</taxon>
        <taxon>Enhydrobacter</taxon>
    </lineage>
</organism>
<dbReference type="CDD" id="cd21608">
    <property type="entry name" value="RRM2_NsCP33_like"/>
    <property type="match status" value="1"/>
</dbReference>
<protein>
    <submittedName>
        <fullName evidence="4">RNA recognition motif. (A.k.a. RRM, RBD, or RNP domain)</fullName>
    </submittedName>
</protein>
<evidence type="ECO:0000313" key="4">
    <source>
        <dbReference type="EMBL" id="SKA32512.1"/>
    </source>
</evidence>
<evidence type="ECO:0000313" key="5">
    <source>
        <dbReference type="Proteomes" id="UP000190092"/>
    </source>
</evidence>
<dbReference type="SMART" id="SM00360">
    <property type="entry name" value="RRM"/>
    <property type="match status" value="1"/>
</dbReference>
<feature type="region of interest" description="Disordered" evidence="2">
    <location>
        <begin position="81"/>
        <end position="115"/>
    </location>
</feature>
<dbReference type="STRING" id="225324.SAMN02745126_05267"/>
<feature type="compositionally biased region" description="Basic and acidic residues" evidence="2">
    <location>
        <begin position="187"/>
        <end position="210"/>
    </location>
</feature>
<keyword evidence="1" id="KW-0694">RNA-binding</keyword>
<keyword evidence="5" id="KW-1185">Reference proteome</keyword>
<dbReference type="AlphaFoldDB" id="A0A1T4SWG8"/>
<evidence type="ECO:0000256" key="2">
    <source>
        <dbReference type="SAM" id="MobiDB-lite"/>
    </source>
</evidence>
<dbReference type="EMBL" id="FUWJ01000010">
    <property type="protein sequence ID" value="SKA32512.1"/>
    <property type="molecule type" value="Genomic_DNA"/>
</dbReference>
<evidence type="ECO:0000256" key="1">
    <source>
        <dbReference type="ARBA" id="ARBA00022884"/>
    </source>
</evidence>
<dbReference type="GO" id="GO:0003723">
    <property type="term" value="F:RNA binding"/>
    <property type="evidence" value="ECO:0007669"/>
    <property type="project" value="UniProtKB-KW"/>
</dbReference>
<proteinExistence type="predicted"/>
<reference evidence="5" key="1">
    <citation type="submission" date="2017-02" db="EMBL/GenBank/DDBJ databases">
        <authorList>
            <person name="Varghese N."/>
            <person name="Submissions S."/>
        </authorList>
    </citation>
    <scope>NUCLEOTIDE SEQUENCE [LARGE SCALE GENOMIC DNA]</scope>
    <source>
        <strain evidence="5">ATCC 27094</strain>
    </source>
</reference>
<dbReference type="Pfam" id="PF00076">
    <property type="entry name" value="RRM_1"/>
    <property type="match status" value="1"/>
</dbReference>
<dbReference type="PANTHER" id="PTHR48027">
    <property type="entry name" value="HETEROGENEOUS NUCLEAR RIBONUCLEOPROTEIN 87F-RELATED"/>
    <property type="match status" value="1"/>
</dbReference>
<dbReference type="Gene3D" id="3.30.70.330">
    <property type="match status" value="1"/>
</dbReference>
<evidence type="ECO:0000259" key="3">
    <source>
        <dbReference type="PROSITE" id="PS50102"/>
    </source>
</evidence>
<feature type="compositionally biased region" description="Gly residues" evidence="2">
    <location>
        <begin position="171"/>
        <end position="180"/>
    </location>
</feature>
<accession>A0A1T4SWG8</accession>
<dbReference type="PROSITE" id="PS50102">
    <property type="entry name" value="RRM"/>
    <property type="match status" value="1"/>
</dbReference>
<feature type="region of interest" description="Disordered" evidence="2">
    <location>
        <begin position="127"/>
        <end position="210"/>
    </location>
</feature>
<dbReference type="InterPro" id="IPR052462">
    <property type="entry name" value="SLIRP/GR-RBP-like"/>
</dbReference>
<feature type="domain" description="RRM" evidence="3">
    <location>
        <begin position="3"/>
        <end position="81"/>
    </location>
</feature>
<dbReference type="InterPro" id="IPR000504">
    <property type="entry name" value="RRM_dom"/>
</dbReference>
<feature type="compositionally biased region" description="Gly residues" evidence="2">
    <location>
        <begin position="127"/>
        <end position="152"/>
    </location>
</feature>
<dbReference type="OrthoDB" id="9798855at2"/>
<feature type="compositionally biased region" description="Gly residues" evidence="2">
    <location>
        <begin position="84"/>
        <end position="103"/>
    </location>
</feature>
<dbReference type="Proteomes" id="UP000190092">
    <property type="component" value="Unassembled WGS sequence"/>
</dbReference>
<dbReference type="InterPro" id="IPR035979">
    <property type="entry name" value="RBD_domain_sf"/>
</dbReference>
<sequence>MSRKLFVGNLPYSVTSERLQEAFSQFGTVASSKVIVDRETGRSRGFAFLEMETDEQGAAAMQAMNGALLDGRSIAVREAVERQPGGGGGGGFGGGGGGGGGFRPRGPRPPYGGGGGGGGYGGGGGGGYRGGGGGGYGGGGGGGGYRGAGDGGPMRDRRADFSGGPPAPGGYDAGGGGGGEVARPQRRRDGGGPRRERDYEPRKRGFDDDQ</sequence>
<dbReference type="SUPFAM" id="SSF54928">
    <property type="entry name" value="RNA-binding domain, RBD"/>
    <property type="match status" value="1"/>
</dbReference>
<gene>
    <name evidence="4" type="ORF">SAMN02745126_05267</name>
</gene>
<dbReference type="InterPro" id="IPR048289">
    <property type="entry name" value="RRM2_NsCP33-like"/>
</dbReference>
<dbReference type="RefSeq" id="WP_085936997.1">
    <property type="nucleotide sequence ID" value="NZ_FUWJ01000010.1"/>
</dbReference>